<dbReference type="InterPro" id="IPR017871">
    <property type="entry name" value="ABC_transporter-like_CS"/>
</dbReference>
<feature type="transmembrane region" description="Helical" evidence="12">
    <location>
        <begin position="158"/>
        <end position="178"/>
    </location>
</feature>
<protein>
    <recommendedName>
        <fullName evidence="17">ABC transporter</fullName>
    </recommendedName>
</protein>
<dbReference type="FunFam" id="3.40.50.300:FF:001854">
    <property type="entry name" value="ABC multidrug transporter (Eurofung)"/>
    <property type="match status" value="1"/>
</dbReference>
<evidence type="ECO:0000256" key="10">
    <source>
        <dbReference type="ARBA" id="ARBA00023180"/>
    </source>
</evidence>
<dbReference type="Proteomes" id="UP000326757">
    <property type="component" value="Unassembled WGS sequence"/>
</dbReference>
<feature type="compositionally biased region" description="Basic and acidic residues" evidence="11">
    <location>
        <begin position="834"/>
        <end position="850"/>
    </location>
</feature>
<dbReference type="GO" id="GO:0016887">
    <property type="term" value="F:ATP hydrolysis activity"/>
    <property type="evidence" value="ECO:0007669"/>
    <property type="project" value="InterPro"/>
</dbReference>
<keyword evidence="16" id="KW-1185">Reference proteome</keyword>
<dbReference type="SMART" id="SM00382">
    <property type="entry name" value="AAA"/>
    <property type="match status" value="2"/>
</dbReference>
<feature type="transmembrane region" description="Helical" evidence="12">
    <location>
        <begin position="32"/>
        <end position="50"/>
    </location>
</feature>
<feature type="domain" description="ABC transmembrane type-1" evidence="14">
    <location>
        <begin position="276"/>
        <end position="550"/>
    </location>
</feature>
<feature type="transmembrane region" description="Helical" evidence="12">
    <location>
        <begin position="1107"/>
        <end position="1137"/>
    </location>
</feature>
<evidence type="ECO:0000256" key="9">
    <source>
        <dbReference type="ARBA" id="ARBA00023136"/>
    </source>
</evidence>
<dbReference type="SUPFAM" id="SSF90123">
    <property type="entry name" value="ABC transporter transmembrane region"/>
    <property type="match status" value="2"/>
</dbReference>
<dbReference type="Pfam" id="PF24357">
    <property type="entry name" value="TMD0_ABC"/>
    <property type="match status" value="1"/>
</dbReference>
<evidence type="ECO:0000313" key="15">
    <source>
        <dbReference type="EMBL" id="KAB8290460.1"/>
    </source>
</evidence>
<dbReference type="PANTHER" id="PTHR24223">
    <property type="entry name" value="ATP-BINDING CASSETTE SUB-FAMILY C"/>
    <property type="match status" value="1"/>
</dbReference>
<dbReference type="GO" id="GO:0005886">
    <property type="term" value="C:plasma membrane"/>
    <property type="evidence" value="ECO:0007669"/>
    <property type="project" value="UniProtKB-SubCell"/>
</dbReference>
<feature type="domain" description="ABC transporter" evidence="13">
    <location>
        <begin position="605"/>
        <end position="832"/>
    </location>
</feature>
<evidence type="ECO:0000256" key="4">
    <source>
        <dbReference type="ARBA" id="ARBA00022475"/>
    </source>
</evidence>
<dbReference type="Gene3D" id="1.20.1560.10">
    <property type="entry name" value="ABC transporter type 1, transmembrane domain"/>
    <property type="match status" value="2"/>
</dbReference>
<dbReference type="PROSITE" id="PS00211">
    <property type="entry name" value="ABC_TRANSPORTER_1"/>
    <property type="match status" value="2"/>
</dbReference>
<reference evidence="15 16" key="1">
    <citation type="submission" date="2019-06" db="EMBL/GenBank/DDBJ databases">
        <title>Genome Sequence of the Brown Rot Fungal Pathogen Monilinia laxa.</title>
        <authorList>
            <person name="De Miccolis Angelini R.M."/>
            <person name="Landi L."/>
            <person name="Abate D."/>
            <person name="Pollastro S."/>
            <person name="Romanazzi G."/>
            <person name="Faretra F."/>
        </authorList>
    </citation>
    <scope>NUCLEOTIDE SEQUENCE [LARGE SCALE GENOMIC DNA]</scope>
    <source>
        <strain evidence="15 16">Mlax316</strain>
    </source>
</reference>
<comment type="subcellular location">
    <subcellularLocation>
        <location evidence="1">Cell membrane</location>
        <topology evidence="1">Multi-pass membrane protein</topology>
    </subcellularLocation>
</comment>
<feature type="transmembrane region" description="Helical" evidence="12">
    <location>
        <begin position="266"/>
        <end position="284"/>
    </location>
</feature>
<dbReference type="SUPFAM" id="SSF52540">
    <property type="entry name" value="P-loop containing nucleoside triphosphate hydrolases"/>
    <property type="match status" value="2"/>
</dbReference>
<evidence type="ECO:0000256" key="8">
    <source>
        <dbReference type="ARBA" id="ARBA00022989"/>
    </source>
</evidence>
<feature type="transmembrane region" description="Helical" evidence="12">
    <location>
        <begin position="405"/>
        <end position="424"/>
    </location>
</feature>
<dbReference type="FunFam" id="1.20.1560.10:FF:000066">
    <property type="entry name" value="ABC multidrug transporter (Eurofung)"/>
    <property type="match status" value="1"/>
</dbReference>
<dbReference type="Pfam" id="PF00664">
    <property type="entry name" value="ABC_membrane"/>
    <property type="match status" value="1"/>
</dbReference>
<feature type="domain" description="ABC transmembrane type-1" evidence="14">
    <location>
        <begin position="912"/>
        <end position="1174"/>
    </location>
</feature>
<evidence type="ECO:0000256" key="2">
    <source>
        <dbReference type="ARBA" id="ARBA00009726"/>
    </source>
</evidence>
<evidence type="ECO:0000256" key="7">
    <source>
        <dbReference type="ARBA" id="ARBA00022840"/>
    </source>
</evidence>
<dbReference type="CDD" id="cd03244">
    <property type="entry name" value="ABCC_MRP_domain2"/>
    <property type="match status" value="1"/>
</dbReference>
<feature type="transmembrane region" description="Helical" evidence="12">
    <location>
        <begin position="304"/>
        <end position="323"/>
    </location>
</feature>
<feature type="region of interest" description="Disordered" evidence="11">
    <location>
        <begin position="832"/>
        <end position="852"/>
    </location>
</feature>
<keyword evidence="7" id="KW-0067">ATP-binding</keyword>
<keyword evidence="6" id="KW-0547">Nucleotide-binding</keyword>
<comment type="caution">
    <text evidence="15">The sequence shown here is derived from an EMBL/GenBank/DDBJ whole genome shotgun (WGS) entry which is preliminary data.</text>
</comment>
<organism evidence="15 16">
    <name type="scientific">Monilinia laxa</name>
    <name type="common">Brown rot fungus</name>
    <name type="synonym">Sclerotinia laxa</name>
    <dbReference type="NCBI Taxonomy" id="61186"/>
    <lineage>
        <taxon>Eukaryota</taxon>
        <taxon>Fungi</taxon>
        <taxon>Dikarya</taxon>
        <taxon>Ascomycota</taxon>
        <taxon>Pezizomycotina</taxon>
        <taxon>Leotiomycetes</taxon>
        <taxon>Helotiales</taxon>
        <taxon>Sclerotiniaceae</taxon>
        <taxon>Monilinia</taxon>
    </lineage>
</organism>
<dbReference type="InterPro" id="IPR003439">
    <property type="entry name" value="ABC_transporter-like_ATP-bd"/>
</dbReference>
<dbReference type="InterPro" id="IPR011527">
    <property type="entry name" value="ABC1_TM_dom"/>
</dbReference>
<dbReference type="InterPro" id="IPR044726">
    <property type="entry name" value="ABCC_6TM_D2"/>
</dbReference>
<dbReference type="Gene3D" id="3.40.50.300">
    <property type="entry name" value="P-loop containing nucleotide triphosphate hydrolases"/>
    <property type="match status" value="2"/>
</dbReference>
<dbReference type="GO" id="GO:0140359">
    <property type="term" value="F:ABC-type transporter activity"/>
    <property type="evidence" value="ECO:0007669"/>
    <property type="project" value="InterPro"/>
</dbReference>
<evidence type="ECO:0000256" key="5">
    <source>
        <dbReference type="ARBA" id="ARBA00022692"/>
    </source>
</evidence>
<evidence type="ECO:0000256" key="1">
    <source>
        <dbReference type="ARBA" id="ARBA00004651"/>
    </source>
</evidence>
<keyword evidence="5 12" id="KW-0812">Transmembrane</keyword>
<dbReference type="CDD" id="cd18580">
    <property type="entry name" value="ABC_6TM_ABCC_D2"/>
    <property type="match status" value="1"/>
</dbReference>
<evidence type="ECO:0000259" key="13">
    <source>
        <dbReference type="PROSITE" id="PS50893"/>
    </source>
</evidence>
<evidence type="ECO:0000313" key="16">
    <source>
        <dbReference type="Proteomes" id="UP000326757"/>
    </source>
</evidence>
<gene>
    <name evidence="15" type="ORF">EYC80_010891</name>
</gene>
<dbReference type="InterPro" id="IPR050173">
    <property type="entry name" value="ABC_transporter_C-like"/>
</dbReference>
<feature type="transmembrane region" description="Helical" evidence="12">
    <location>
        <begin position="883"/>
        <end position="906"/>
    </location>
</feature>
<sequence>MSNNLSSFDIAIENFGPAQPVGFDFTPLFENVILSIVPSVILLLLLPIRIWMLQGQPRKVNSSFLHSNKLLFLGVFTIMQTIFLVMSTMGSKRLKSQSTITAAALQLADALGLCALSHLEHLHSVRPSALINSWLLLTLLFDIARARTLWLDYADTSAAAVFTSALSVKIIVIIAEAIEKRHILLDRYRHTSPEVTSGIYSRSFFWWLNNLMTTGFQRIIRNEDLYPIDEKMSSQYLYARAQNIWDRCDHTRSHILLWSTLKATRGAFAFGILPRLCIIAFRYAQPFLLQRTVSFANDESQPNSIGWGLTGAFGLVFLGLAVLNGTYYHMAYRFNTAVRGSLVSLIYAKTVDVSITALDESVAVTLMANDTSAICKCFTHIHELWAVPIELSIAMYLLYRQLGLAFLAPCSVALVCTAGILTMAKWMGNAQKIWIRGIQTRIDVTASMLGSMKAVKMLGFTDSLTTVVQSLRVKEVYLSQLFRRLLCGRVFLANSTGIMSPLVTFTVFVVSANLTGRTLSTSTAYTALSLIALLAEPMNTLLRTIPEVNAAVACFERIEAFMLSDARKDHRLPLIVPQESSATGSLGQNIELEDILPMASPSAMIIAQNASFAWSQDAPAVVNDFNFSLLCSQSVFIIGPVGCGKSTLLKGLLGETPSSKGFIYTKTAKTAYVEQSPWIQNGSIQENIIGQSIFDSLWYDQVIRACAMEHDISILPNGSATRVGSGGISLSGGQKQRLALARAVYAKNEFIILDDVFSGLDAETEDQVFKRLFGRQGLFRELGTTILLVTHAVHRLAYSDYIITLDQSSQIIEQGTFEHLKINGGYVENLASRHRSEDDNPEEKNMDKTTQKRNPFVTAESDDFLDEVADLNRQTGDASVYHYYFASIGWVPTGLFFLCVFVFGAASKLPEFALTYWTRAVAVEGNEANPYWLGIYGMLSGVSLIGFVAGVCHLVLYMMPKSAKVLHQRLLDSVMGAPLFFFTATDTGTTTNRFSQDMSILDGDLPYAIVDLSMSIVQAIMGAVLMSLSAGYFAATIPVVGLGVWVLQKFYLRTSRQIRLLDLEAKSPLYSHFIETLSGLTTIRAFGWTEKFREQNLTLLDTSQKPYYLLFCIQRWLGLVLDLLVTALAVILMILIVKLRANISPGYVGLALLNVMTFNEALAQIIKNWTDMETAVGAVSRLKNFSAITASENLPQEIGSVPENWPEFGAIEFRNVKASYTPTSIPVIHNLNLTIEPGERIGICGRSGSGKSSLIATLFRMLELHPGSSIIIDGIDISTLPRQTIRARLNAIPQDPFFLRSTIRHNADPYNLHSDIAIISAFEKIHLWSLISSKGGLEAQLDTEFFSHGQRQLFCLARAVLRGGRIVVLDEATSSVDIETDKLMQKVIREVFEGCTILVVAHRLDTIADFDRIILLGKGEVVESGRFEDLMRRKGGAFKELYES</sequence>
<dbReference type="EMBL" id="VIGI01000017">
    <property type="protein sequence ID" value="KAB8290460.1"/>
    <property type="molecule type" value="Genomic_DNA"/>
</dbReference>
<evidence type="ECO:0000256" key="12">
    <source>
        <dbReference type="SAM" id="Phobius"/>
    </source>
</evidence>
<comment type="similarity">
    <text evidence="2">Belongs to the ABC transporter superfamily. ABCC family. Conjugate transporter (TC 3.A.1.208) subfamily.</text>
</comment>
<keyword evidence="3" id="KW-0813">Transport</keyword>
<feature type="transmembrane region" description="Helical" evidence="12">
    <location>
        <begin position="70"/>
        <end position="87"/>
    </location>
</feature>
<dbReference type="InterPro" id="IPR036640">
    <property type="entry name" value="ABC1_TM_sf"/>
</dbReference>
<dbReference type="InterPro" id="IPR044746">
    <property type="entry name" value="ABCC_6TM_D1"/>
</dbReference>
<dbReference type="PANTHER" id="PTHR24223:SF269">
    <property type="entry name" value="ABC MULTIDRUG TRANSPORTER (EUROFUNG)-RELATED"/>
    <property type="match status" value="1"/>
</dbReference>
<feature type="transmembrane region" description="Helical" evidence="12">
    <location>
        <begin position="490"/>
        <end position="512"/>
    </location>
</feature>
<feature type="transmembrane region" description="Helical" evidence="12">
    <location>
        <begin position="1030"/>
        <end position="1048"/>
    </location>
</feature>
<dbReference type="GO" id="GO:0005524">
    <property type="term" value="F:ATP binding"/>
    <property type="evidence" value="ECO:0007669"/>
    <property type="project" value="UniProtKB-KW"/>
</dbReference>
<evidence type="ECO:0000256" key="6">
    <source>
        <dbReference type="ARBA" id="ARBA00022741"/>
    </source>
</evidence>
<dbReference type="OrthoDB" id="6500128at2759"/>
<evidence type="ECO:0000256" key="3">
    <source>
        <dbReference type="ARBA" id="ARBA00022448"/>
    </source>
</evidence>
<accession>A0A5N6JS45</accession>
<dbReference type="InterPro" id="IPR003593">
    <property type="entry name" value="AAA+_ATPase"/>
</dbReference>
<keyword evidence="9 12" id="KW-0472">Membrane</keyword>
<keyword evidence="4" id="KW-1003">Cell membrane</keyword>
<dbReference type="FunFam" id="3.40.50.300:FF:000838">
    <property type="entry name" value="ABC multidrug transporter (Eurofung)"/>
    <property type="match status" value="1"/>
</dbReference>
<evidence type="ECO:0000259" key="14">
    <source>
        <dbReference type="PROSITE" id="PS50929"/>
    </source>
</evidence>
<dbReference type="InterPro" id="IPR056227">
    <property type="entry name" value="TMD0_ABC"/>
</dbReference>
<evidence type="ECO:0000256" key="11">
    <source>
        <dbReference type="SAM" id="MobiDB-lite"/>
    </source>
</evidence>
<proteinExistence type="inferred from homology"/>
<name>A0A5N6JS45_MONLA</name>
<feature type="transmembrane region" description="Helical" evidence="12">
    <location>
        <begin position="935"/>
        <end position="959"/>
    </location>
</feature>
<keyword evidence="8 12" id="KW-1133">Transmembrane helix</keyword>
<dbReference type="FunFam" id="1.20.1560.10:FF:000055">
    <property type="entry name" value="ABC multidrug transporter (Eurofung)"/>
    <property type="match status" value="1"/>
</dbReference>
<evidence type="ECO:0008006" key="17">
    <source>
        <dbReference type="Google" id="ProtNLM"/>
    </source>
</evidence>
<dbReference type="CDD" id="cd18579">
    <property type="entry name" value="ABC_6TM_ABCC_D1"/>
    <property type="match status" value="1"/>
</dbReference>
<dbReference type="Pfam" id="PF00005">
    <property type="entry name" value="ABC_tran"/>
    <property type="match status" value="2"/>
</dbReference>
<feature type="domain" description="ABC transporter" evidence="13">
    <location>
        <begin position="1211"/>
        <end position="1443"/>
    </location>
</feature>
<dbReference type="InterPro" id="IPR027417">
    <property type="entry name" value="P-loop_NTPase"/>
</dbReference>
<dbReference type="PROSITE" id="PS50929">
    <property type="entry name" value="ABC_TM1F"/>
    <property type="match status" value="2"/>
</dbReference>
<dbReference type="PROSITE" id="PS50893">
    <property type="entry name" value="ABC_TRANSPORTER_2"/>
    <property type="match status" value="2"/>
</dbReference>
<keyword evidence="10" id="KW-0325">Glycoprotein</keyword>